<gene>
    <name evidence="3" type="ORF">JCM19232_2240</name>
</gene>
<dbReference type="InterPro" id="IPR050437">
    <property type="entry name" value="Ribos_protein_bS1-like"/>
</dbReference>
<dbReference type="FunFam" id="2.40.50.140:FF:000051">
    <property type="entry name" value="RNA-binding transcriptional accessory protein"/>
    <property type="match status" value="1"/>
</dbReference>
<dbReference type="InterPro" id="IPR012340">
    <property type="entry name" value="NA-bd_OB-fold"/>
</dbReference>
<dbReference type="InterPro" id="IPR044146">
    <property type="entry name" value="S1_Tex"/>
</dbReference>
<proteinExistence type="predicted"/>
<evidence type="ECO:0000259" key="2">
    <source>
        <dbReference type="PROSITE" id="PS50126"/>
    </source>
</evidence>
<feature type="domain" description="S1 motif" evidence="2">
    <location>
        <begin position="166"/>
        <end position="235"/>
    </location>
</feature>
<protein>
    <submittedName>
        <fullName evidence="3">Transcription accessory protein</fullName>
    </submittedName>
</protein>
<dbReference type="PROSITE" id="PS50126">
    <property type="entry name" value="S1"/>
    <property type="match status" value="1"/>
</dbReference>
<dbReference type="Gene3D" id="2.40.50.140">
    <property type="entry name" value="Nucleic acid-binding proteins"/>
    <property type="match status" value="1"/>
</dbReference>
<dbReference type="GO" id="GO:0006412">
    <property type="term" value="P:translation"/>
    <property type="evidence" value="ECO:0007669"/>
    <property type="project" value="TreeGrafter"/>
</dbReference>
<dbReference type="PANTHER" id="PTHR10724:SF10">
    <property type="entry name" value="S1 RNA-BINDING DOMAIN-CONTAINING PROTEIN 1"/>
    <property type="match status" value="1"/>
</dbReference>
<dbReference type="Gene3D" id="1.10.150.310">
    <property type="entry name" value="Tex RuvX-like domain-like"/>
    <property type="match status" value="1"/>
</dbReference>
<comment type="caution">
    <text evidence="3">The sequence shown here is derived from an EMBL/GenBank/DDBJ whole genome shotgun (WGS) entry which is preliminary data.</text>
</comment>
<evidence type="ECO:0000313" key="4">
    <source>
        <dbReference type="Proteomes" id="UP000031670"/>
    </source>
</evidence>
<feature type="compositionally biased region" description="Low complexity" evidence="1">
    <location>
        <begin position="271"/>
        <end position="285"/>
    </location>
</feature>
<reference evidence="3 4" key="2">
    <citation type="submission" date="2015-01" db="EMBL/GenBank/DDBJ databases">
        <authorList>
            <consortium name="NBRP consortium"/>
            <person name="Sawabe T."/>
            <person name="Meirelles P."/>
            <person name="Feng G."/>
            <person name="Sayaka M."/>
            <person name="Hattori M."/>
            <person name="Ohkuma M."/>
        </authorList>
    </citation>
    <scope>NUCLEOTIDE SEQUENCE [LARGE SCALE GENOMIC DNA]</scope>
    <source>
        <strain evidence="3 4">JCM19232</strain>
    </source>
</reference>
<reference evidence="3 4" key="1">
    <citation type="submission" date="2015-01" db="EMBL/GenBank/DDBJ databases">
        <title>Vibrio sp. C5 JCM 19232 whole genome shotgun sequence.</title>
        <authorList>
            <person name="Sawabe T."/>
            <person name="Meirelles P."/>
            <person name="Feng G."/>
            <person name="Sayaka M."/>
            <person name="Hattori M."/>
            <person name="Ohkuma M."/>
        </authorList>
    </citation>
    <scope>NUCLEOTIDE SEQUENCE [LARGE SCALE GENOMIC DNA]</scope>
    <source>
        <strain evidence="3 4">JCM19232</strain>
    </source>
</reference>
<dbReference type="Pfam" id="PF00575">
    <property type="entry name" value="S1"/>
    <property type="match status" value="1"/>
</dbReference>
<dbReference type="Pfam" id="PF12836">
    <property type="entry name" value="HHH_3"/>
    <property type="match status" value="1"/>
</dbReference>
<dbReference type="InterPro" id="IPR041692">
    <property type="entry name" value="HHH_9"/>
</dbReference>
<dbReference type="GO" id="GO:0003735">
    <property type="term" value="F:structural constituent of ribosome"/>
    <property type="evidence" value="ECO:0007669"/>
    <property type="project" value="TreeGrafter"/>
</dbReference>
<dbReference type="AlphaFoldDB" id="A0A0B8PAL0"/>
<dbReference type="SUPFAM" id="SSF50249">
    <property type="entry name" value="Nucleic acid-binding proteins"/>
    <property type="match status" value="1"/>
</dbReference>
<dbReference type="SMART" id="SM00316">
    <property type="entry name" value="S1"/>
    <property type="match status" value="1"/>
</dbReference>
<dbReference type="PANTHER" id="PTHR10724">
    <property type="entry name" value="30S RIBOSOMAL PROTEIN S1"/>
    <property type="match status" value="1"/>
</dbReference>
<dbReference type="Pfam" id="PF17674">
    <property type="entry name" value="HHH_9"/>
    <property type="match status" value="1"/>
</dbReference>
<dbReference type="FunFam" id="1.10.150.310:FF:000001">
    <property type="entry name" value="RNA-binding transcriptional accessory protein"/>
    <property type="match status" value="1"/>
</dbReference>
<organism evidence="3 4">
    <name type="scientific">Vibrio ishigakensis</name>
    <dbReference type="NCBI Taxonomy" id="1481914"/>
    <lineage>
        <taxon>Bacteria</taxon>
        <taxon>Pseudomonadati</taxon>
        <taxon>Pseudomonadota</taxon>
        <taxon>Gammaproteobacteria</taxon>
        <taxon>Vibrionales</taxon>
        <taxon>Vibrionaceae</taxon>
        <taxon>Vibrio</taxon>
    </lineage>
</organism>
<feature type="compositionally biased region" description="Basic and acidic residues" evidence="1">
    <location>
        <begin position="235"/>
        <end position="257"/>
    </location>
</feature>
<dbReference type="GO" id="GO:0003729">
    <property type="term" value="F:mRNA binding"/>
    <property type="evidence" value="ECO:0007669"/>
    <property type="project" value="TreeGrafter"/>
</dbReference>
<name>A0A0B8PAL0_9VIBR</name>
<sequence length="285" mass="30772">MVEDCVNAVGVDVNTASAALLNRVAGLSVTLAQNIVAHRDENGRFASRASLKKVARMGPKAFEQSAGFLRIMDGKNPLDASSVHPEAYPVVKAISEKTSRPVSELIGDSGFLNKLNAVDYTDEQFGLPTVTDIIRELDKPGRDPRPEFKTATFADGVDKISDLEEGMILEGVVSNVANFGAFVDIGVHQDGLVHISALTDKFVSDPREVVKAGDIVKVKVMEVDVQRKRIGLSMRLKDEPGQDNRPARKSSAKENRRPQRGNQSESGFGGAMAAAFANAGNKKRR</sequence>
<evidence type="ECO:0000256" key="1">
    <source>
        <dbReference type="SAM" id="MobiDB-lite"/>
    </source>
</evidence>
<dbReference type="InterPro" id="IPR003029">
    <property type="entry name" value="S1_domain"/>
</dbReference>
<dbReference type="SUPFAM" id="SSF47781">
    <property type="entry name" value="RuvA domain 2-like"/>
    <property type="match status" value="2"/>
</dbReference>
<dbReference type="InterPro" id="IPR010994">
    <property type="entry name" value="RuvA_2-like"/>
</dbReference>
<dbReference type="Proteomes" id="UP000031670">
    <property type="component" value="Unassembled WGS sequence"/>
</dbReference>
<feature type="region of interest" description="Disordered" evidence="1">
    <location>
        <begin position="233"/>
        <end position="285"/>
    </location>
</feature>
<evidence type="ECO:0000313" key="3">
    <source>
        <dbReference type="EMBL" id="GAM63830.1"/>
    </source>
</evidence>
<dbReference type="GO" id="GO:0005829">
    <property type="term" value="C:cytosol"/>
    <property type="evidence" value="ECO:0007669"/>
    <property type="project" value="TreeGrafter"/>
</dbReference>
<accession>A0A0B8PAL0</accession>
<dbReference type="EMBL" id="BBSA01000010">
    <property type="protein sequence ID" value="GAM63830.1"/>
    <property type="molecule type" value="Genomic_DNA"/>
</dbReference>
<dbReference type="CDD" id="cd05685">
    <property type="entry name" value="S1_Tex"/>
    <property type="match status" value="1"/>
</dbReference>